<evidence type="ECO:0000256" key="1">
    <source>
        <dbReference type="SAM" id="SignalP"/>
    </source>
</evidence>
<sequence>MKIFLPGLVLIYICTLSCTLGIARPQLPHATSTKYGSRLASNRGCPAVACDKKQIGCWSESVPVKLAFFFSVCSTERLQHIWAGLSCSEHDVFIALKCGGYAHVPDVLKTCTKVLDWSWCSAGKSHCSNIHFVLAFYHTLQLWKTVVFLKDVYFGKIWNASWLSVISQRLLKENILYENFSTKSKHWNYKSRAGRHWLPVLKRMSCGIKLPPTTIFAAGRSNFAVATSAILMWPACKYQWLFHLLHYPPKGVSRISAKAVWEFFEYTLGYFFDCSPTKNYNLSNCLGAVCC</sequence>
<dbReference type="EMBL" id="GBEZ01019378">
    <property type="protein sequence ID" value="JAC67174.1"/>
    <property type="molecule type" value="Transcribed_RNA"/>
</dbReference>
<name>A0A061R8W4_9CHLO</name>
<protein>
    <recommendedName>
        <fullName evidence="3">Secreted protein</fullName>
    </recommendedName>
</protein>
<dbReference type="AlphaFoldDB" id="A0A061R8W4"/>
<feature type="signal peptide" evidence="1">
    <location>
        <begin position="1"/>
        <end position="19"/>
    </location>
</feature>
<feature type="chain" id="PRO_5001609490" description="Secreted protein" evidence="1">
    <location>
        <begin position="20"/>
        <end position="291"/>
    </location>
</feature>
<evidence type="ECO:0000313" key="2">
    <source>
        <dbReference type="EMBL" id="JAC67174.1"/>
    </source>
</evidence>
<evidence type="ECO:0008006" key="3">
    <source>
        <dbReference type="Google" id="ProtNLM"/>
    </source>
</evidence>
<accession>A0A061R8W4</accession>
<organism evidence="2">
    <name type="scientific">Tetraselmis sp. GSL018</name>
    <dbReference type="NCBI Taxonomy" id="582737"/>
    <lineage>
        <taxon>Eukaryota</taxon>
        <taxon>Viridiplantae</taxon>
        <taxon>Chlorophyta</taxon>
        <taxon>core chlorophytes</taxon>
        <taxon>Chlorodendrophyceae</taxon>
        <taxon>Chlorodendrales</taxon>
        <taxon>Chlorodendraceae</taxon>
        <taxon>Tetraselmis</taxon>
    </lineage>
</organism>
<gene>
    <name evidence="2" type="ORF">TSPGSL018_11815</name>
</gene>
<keyword evidence="1" id="KW-0732">Signal</keyword>
<reference evidence="2" key="1">
    <citation type="submission" date="2014-05" db="EMBL/GenBank/DDBJ databases">
        <title>The transcriptome of the halophilic microalga Tetraselmis sp. GSL018 isolated from the Great Salt Lake, Utah.</title>
        <authorList>
            <person name="Jinkerson R.E."/>
            <person name="D'Adamo S."/>
            <person name="Posewitz M.C."/>
        </authorList>
    </citation>
    <scope>NUCLEOTIDE SEQUENCE</scope>
    <source>
        <strain evidence="2">GSL018</strain>
    </source>
</reference>
<proteinExistence type="predicted"/>